<evidence type="ECO:0000313" key="3">
    <source>
        <dbReference type="Proteomes" id="UP000078396"/>
    </source>
</evidence>
<keyword evidence="1" id="KW-1133">Transmembrane helix</keyword>
<evidence type="ECO:0000313" key="2">
    <source>
        <dbReference type="EMBL" id="OAN41906.1"/>
    </source>
</evidence>
<dbReference type="EMBL" id="LWCS01000002">
    <property type="protein sequence ID" value="OAN41906.1"/>
    <property type="molecule type" value="Genomic_DNA"/>
</dbReference>
<feature type="transmembrane region" description="Helical" evidence="1">
    <location>
        <begin position="66"/>
        <end position="87"/>
    </location>
</feature>
<comment type="caution">
    <text evidence="2">The sequence shown here is derived from an EMBL/GenBank/DDBJ whole genome shotgun (WGS) entry which is preliminary data.</text>
</comment>
<keyword evidence="1" id="KW-0812">Transmembrane</keyword>
<keyword evidence="1" id="KW-0472">Membrane</keyword>
<accession>A0A178M369</accession>
<organism evidence="2 3">
    <name type="scientific">Mycolicibacterium iranicum</name>
    <name type="common">Mycobacterium iranicum</name>
    <dbReference type="NCBI Taxonomy" id="912594"/>
    <lineage>
        <taxon>Bacteria</taxon>
        <taxon>Bacillati</taxon>
        <taxon>Actinomycetota</taxon>
        <taxon>Actinomycetes</taxon>
        <taxon>Mycobacteriales</taxon>
        <taxon>Mycobacteriaceae</taxon>
        <taxon>Mycolicibacterium</taxon>
    </lineage>
</organism>
<gene>
    <name evidence="2" type="ORF">A4X20_03500</name>
</gene>
<dbReference type="AlphaFoldDB" id="A0A178M369"/>
<dbReference type="OrthoDB" id="4762032at2"/>
<sequence length="201" mass="20295">MEPSEEEDDDPATVIRIRRELSQLGAGNAAEVPPAVSARVTAALRTAPSPAAHGLARPPLSRAQGVGLLVGLGAAALAAVVGALVLADRSSPAFPPGPTASQITVSAPPFPLSDDELRAALDTPPDLGALQDARRRASCLAGLGYAPGIDVLGGRRLDVFGRSGVLMLLPGQTPGEVDAVVVEPGCSAAHTAVLADVSLRR</sequence>
<dbReference type="Proteomes" id="UP000078396">
    <property type="component" value="Unassembled WGS sequence"/>
</dbReference>
<proteinExistence type="predicted"/>
<evidence type="ECO:0000256" key="1">
    <source>
        <dbReference type="SAM" id="Phobius"/>
    </source>
</evidence>
<reference evidence="2 3" key="1">
    <citation type="submission" date="2016-04" db="EMBL/GenBank/DDBJ databases">
        <title>Draft Genome Sequences of Staphylococcus capitis Strain H36, S. capitis Strain H65, S. cohnii Strain H62, S. hominis Strain H69, Mycobacterium iranicum Strain H39, Plantibacter sp. Strain H53, Pseudomonas oryzihabitans Strain H72, and Microbacterium sp. Strain H83, isolated from residential settings.</title>
        <authorList>
            <person name="Lymperopoulou D."/>
            <person name="Adams R.I."/>
            <person name="Lindow S."/>
            <person name="Coil D.A."/>
            <person name="Jospin G."/>
            <person name="Eisen J.A."/>
        </authorList>
    </citation>
    <scope>NUCLEOTIDE SEQUENCE [LARGE SCALE GENOMIC DNA]</scope>
    <source>
        <strain evidence="2 3">H39</strain>
    </source>
</reference>
<dbReference type="STRING" id="912594.AWC12_12140"/>
<protein>
    <submittedName>
        <fullName evidence="2">Uncharacterized protein</fullName>
    </submittedName>
</protein>
<name>A0A178M369_MYCIR</name>